<proteinExistence type="predicted"/>
<dbReference type="EMBL" id="AAHDIR010000004">
    <property type="protein sequence ID" value="EBU8204140.1"/>
    <property type="molecule type" value="Genomic_DNA"/>
</dbReference>
<gene>
    <name evidence="1" type="ORF">DLM21_07180</name>
</gene>
<organism evidence="1">
    <name type="scientific">Salmonella enterica subsp. enterica serovar Cardoner</name>
    <dbReference type="NCBI Taxonomy" id="2564309"/>
    <lineage>
        <taxon>Bacteria</taxon>
        <taxon>Pseudomonadati</taxon>
        <taxon>Pseudomonadota</taxon>
        <taxon>Gammaproteobacteria</taxon>
        <taxon>Enterobacterales</taxon>
        <taxon>Enterobacteriaceae</taxon>
        <taxon>Salmonella</taxon>
    </lineage>
</organism>
<protein>
    <submittedName>
        <fullName evidence="1">Uncharacterized protein</fullName>
    </submittedName>
</protein>
<accession>A0A5W3RUZ8</accession>
<reference evidence="1" key="1">
    <citation type="submission" date="2018-05" db="EMBL/GenBank/DDBJ databases">
        <authorList>
            <person name="Ashton P.M."/>
            <person name="Dallman T."/>
            <person name="Nair S."/>
            <person name="De Pinna E."/>
            <person name="Peters T."/>
            <person name="Grant K."/>
        </authorList>
    </citation>
    <scope>NUCLEOTIDE SEQUENCE</scope>
    <source>
        <strain evidence="1">374031</strain>
    </source>
</reference>
<sequence>MTTIKSAGFIAFTDEAIFGTGLTAEAAMADAAEWADDVTGLATAPATAALIELVNNGGAQAAHGIVNGVHCTEAEEDDA</sequence>
<name>A0A5W3RUZ8_SALET</name>
<dbReference type="AlphaFoldDB" id="A0A5W3RUZ8"/>
<comment type="caution">
    <text evidence="1">The sequence shown here is derived from an EMBL/GenBank/DDBJ whole genome shotgun (WGS) entry which is preliminary data.</text>
</comment>
<evidence type="ECO:0000313" key="1">
    <source>
        <dbReference type="EMBL" id="EBU8204140.1"/>
    </source>
</evidence>